<feature type="domain" description="Actin-like protein N-terminal" evidence="1">
    <location>
        <begin position="5"/>
        <end position="143"/>
    </location>
</feature>
<protein>
    <submittedName>
        <fullName evidence="3">ParM/StbA family protein</fullName>
    </submittedName>
</protein>
<dbReference type="Gene3D" id="3.30.420.40">
    <property type="match status" value="2"/>
</dbReference>
<dbReference type="Pfam" id="PF21522">
    <property type="entry name" value="MreB-like_C"/>
    <property type="match status" value="1"/>
</dbReference>
<name>A0AAU8GWH7_9BACT</name>
<sequence>MSFAGIDIGYGYTKVVYDGGQFIFKTTVEPYIHSEKVFGKSPDVVYVNGNGYLVGPDALPRMQVTKDFVGSESYYAIIGYCLNEIYRKTNSVLSGIALGLPPALYNERKTILLRNNLERAELSINKNFIPIPDKVAFVPQGVGAYIDFVYNNPEFVDKDVIVIDIGYYTVDMIFIKEGKFIPRASESYPSGMELLLSRICSDFSEKYGEFITPVLAESILKKGSFTYFGKEYKFDAQHVLEKFYIPELARRIKEYSITLKNNYFEIDSISAIVITGGGAVYVKDMIEGAFIPDEPQFANARGYKIYLQQL</sequence>
<dbReference type="EMBL" id="CP144373">
    <property type="protein sequence ID" value="XCH46888.1"/>
    <property type="molecule type" value="Genomic_DNA"/>
</dbReference>
<dbReference type="InterPro" id="IPR040607">
    <property type="entry name" value="ALP_N"/>
</dbReference>
<dbReference type="RefSeq" id="WP_353684413.1">
    <property type="nucleotide sequence ID" value="NZ_CP144373.1"/>
</dbReference>
<dbReference type="Pfam" id="PF17989">
    <property type="entry name" value="ALP_N"/>
    <property type="match status" value="1"/>
</dbReference>
<dbReference type="InterPro" id="IPR043129">
    <property type="entry name" value="ATPase_NBD"/>
</dbReference>
<evidence type="ECO:0000313" key="3">
    <source>
        <dbReference type="EMBL" id="XCH46888.1"/>
    </source>
</evidence>
<evidence type="ECO:0000259" key="1">
    <source>
        <dbReference type="Pfam" id="PF17989"/>
    </source>
</evidence>
<proteinExistence type="predicted"/>
<dbReference type="AlphaFoldDB" id="A0AAU8GWH7"/>
<evidence type="ECO:0000259" key="2">
    <source>
        <dbReference type="Pfam" id="PF21522"/>
    </source>
</evidence>
<dbReference type="KEGG" id="taut:V4D30_01085"/>
<reference evidence="3" key="1">
    <citation type="submission" date="2024-01" db="EMBL/GenBank/DDBJ databases">
        <title>The first autotrophic representatives of the genus Thermodesulfovibrio.</title>
        <authorList>
            <person name="Maltseva A.I."/>
            <person name="Elcheninov A.G."/>
            <person name="Kublanov I.V."/>
            <person name="Lebedinsky A.V."/>
            <person name="Frolov E.N."/>
        </authorList>
    </citation>
    <scope>NUCLEOTIDE SEQUENCE</scope>
    <source>
        <strain evidence="3">3907-1M</strain>
    </source>
</reference>
<dbReference type="SUPFAM" id="SSF53067">
    <property type="entry name" value="Actin-like ATPase domain"/>
    <property type="match status" value="2"/>
</dbReference>
<dbReference type="InterPro" id="IPR049067">
    <property type="entry name" value="MreB-like_C"/>
</dbReference>
<organism evidence="3">
    <name type="scientific">Thermodesulfovibrio autotrophicus</name>
    <dbReference type="NCBI Taxonomy" id="3118333"/>
    <lineage>
        <taxon>Bacteria</taxon>
        <taxon>Pseudomonadati</taxon>
        <taxon>Nitrospirota</taxon>
        <taxon>Thermodesulfovibrionia</taxon>
        <taxon>Thermodesulfovibrionales</taxon>
        <taxon>Thermodesulfovibrionaceae</taxon>
        <taxon>Thermodesulfovibrio</taxon>
    </lineage>
</organism>
<gene>
    <name evidence="3" type="ORF">V4D30_01085</name>
</gene>
<feature type="domain" description="Actin homologue MreB-like C-terminal" evidence="2">
    <location>
        <begin position="162"/>
        <end position="286"/>
    </location>
</feature>
<accession>A0AAU8GWH7</accession>